<feature type="compositionally biased region" description="Gly residues" evidence="1">
    <location>
        <begin position="56"/>
        <end position="65"/>
    </location>
</feature>
<dbReference type="AlphaFoldDB" id="A0A5B7K2P4"/>
<evidence type="ECO:0000256" key="1">
    <source>
        <dbReference type="SAM" id="MobiDB-lite"/>
    </source>
</evidence>
<proteinExistence type="predicted"/>
<name>A0A5B7K2P4_PORTR</name>
<accession>A0A5B7K2P4</accession>
<reference evidence="2 3" key="1">
    <citation type="submission" date="2019-05" db="EMBL/GenBank/DDBJ databases">
        <title>Another draft genome of Portunus trituberculatus and its Hox gene families provides insights of decapod evolution.</title>
        <authorList>
            <person name="Jeong J.-H."/>
            <person name="Song I."/>
            <person name="Kim S."/>
            <person name="Choi T."/>
            <person name="Kim D."/>
            <person name="Ryu S."/>
            <person name="Kim W."/>
        </authorList>
    </citation>
    <scope>NUCLEOTIDE SEQUENCE [LARGE SCALE GENOMIC DNA]</scope>
    <source>
        <tissue evidence="2">Muscle</tissue>
    </source>
</reference>
<comment type="caution">
    <text evidence="2">The sequence shown here is derived from an EMBL/GenBank/DDBJ whole genome shotgun (WGS) entry which is preliminary data.</text>
</comment>
<protein>
    <submittedName>
        <fullName evidence="2">Uncharacterized protein</fullName>
    </submittedName>
</protein>
<evidence type="ECO:0000313" key="2">
    <source>
        <dbReference type="EMBL" id="MPD01176.1"/>
    </source>
</evidence>
<gene>
    <name evidence="2" type="ORF">E2C01_096694</name>
</gene>
<dbReference type="EMBL" id="VSRR010126060">
    <property type="protein sequence ID" value="MPD01176.1"/>
    <property type="molecule type" value="Genomic_DNA"/>
</dbReference>
<sequence length="75" mass="8168">MSCVTSITRQCGTKITPRNTDARISHRRAGQWVSMGFPEARPRDSLPTFGSRERWGGGSGKGRGGALRLPQRVGI</sequence>
<organism evidence="2 3">
    <name type="scientific">Portunus trituberculatus</name>
    <name type="common">Swimming crab</name>
    <name type="synonym">Neptunus trituberculatus</name>
    <dbReference type="NCBI Taxonomy" id="210409"/>
    <lineage>
        <taxon>Eukaryota</taxon>
        <taxon>Metazoa</taxon>
        <taxon>Ecdysozoa</taxon>
        <taxon>Arthropoda</taxon>
        <taxon>Crustacea</taxon>
        <taxon>Multicrustacea</taxon>
        <taxon>Malacostraca</taxon>
        <taxon>Eumalacostraca</taxon>
        <taxon>Eucarida</taxon>
        <taxon>Decapoda</taxon>
        <taxon>Pleocyemata</taxon>
        <taxon>Brachyura</taxon>
        <taxon>Eubrachyura</taxon>
        <taxon>Portunoidea</taxon>
        <taxon>Portunidae</taxon>
        <taxon>Portuninae</taxon>
        <taxon>Portunus</taxon>
    </lineage>
</organism>
<keyword evidence="3" id="KW-1185">Reference proteome</keyword>
<feature type="region of interest" description="Disordered" evidence="1">
    <location>
        <begin position="35"/>
        <end position="75"/>
    </location>
</feature>
<dbReference type="Proteomes" id="UP000324222">
    <property type="component" value="Unassembled WGS sequence"/>
</dbReference>
<evidence type="ECO:0000313" key="3">
    <source>
        <dbReference type="Proteomes" id="UP000324222"/>
    </source>
</evidence>